<dbReference type="Pfam" id="PF09414">
    <property type="entry name" value="RNA_ligase"/>
    <property type="match status" value="1"/>
</dbReference>
<gene>
    <name evidence="3" type="ORF">H1R20_g13918</name>
</gene>
<dbReference type="InterPro" id="IPR000387">
    <property type="entry name" value="Tyr_Pase_dom"/>
</dbReference>
<reference evidence="3" key="1">
    <citation type="submission" date="2022-06" db="EMBL/GenBank/DDBJ databases">
        <title>Genome Sequence of Candolleomyces eurysporus.</title>
        <authorList>
            <person name="Buettner E."/>
        </authorList>
    </citation>
    <scope>NUCLEOTIDE SEQUENCE</scope>
    <source>
        <strain evidence="3">VTCC 930004</strain>
    </source>
</reference>
<dbReference type="Gene3D" id="3.40.50.300">
    <property type="entry name" value="P-loop containing nucleotide triphosphate hydrolases"/>
    <property type="match status" value="1"/>
</dbReference>
<evidence type="ECO:0000313" key="3">
    <source>
        <dbReference type="EMBL" id="KAJ2923175.1"/>
    </source>
</evidence>
<evidence type="ECO:0000259" key="2">
    <source>
        <dbReference type="PROSITE" id="PS50056"/>
    </source>
</evidence>
<proteinExistence type="predicted"/>
<dbReference type="SUPFAM" id="SSF56091">
    <property type="entry name" value="DNA ligase/mRNA capping enzyme, catalytic domain"/>
    <property type="match status" value="1"/>
</dbReference>
<keyword evidence="1" id="KW-0378">Hydrolase</keyword>
<dbReference type="AlphaFoldDB" id="A0A9W8IUZ2"/>
<dbReference type="SMART" id="SM00404">
    <property type="entry name" value="PTPc_motif"/>
    <property type="match status" value="1"/>
</dbReference>
<dbReference type="PANTHER" id="PTHR43883:SF1">
    <property type="entry name" value="GLUCONOKINASE"/>
    <property type="match status" value="1"/>
</dbReference>
<dbReference type="Gene3D" id="3.30.470.30">
    <property type="entry name" value="DNA ligase/mRNA capping enzyme"/>
    <property type="match status" value="1"/>
</dbReference>
<comment type="caution">
    <text evidence="3">The sequence shown here is derived from an EMBL/GenBank/DDBJ whole genome shotgun (WGS) entry which is preliminary data.</text>
</comment>
<dbReference type="InterPro" id="IPR057023">
    <property type="entry name" value="PTP-SAK"/>
</dbReference>
<dbReference type="Proteomes" id="UP001140091">
    <property type="component" value="Unassembled WGS sequence"/>
</dbReference>
<protein>
    <recommendedName>
        <fullName evidence="2">Tyrosine specific protein phosphatases domain-containing protein</fullName>
    </recommendedName>
</protein>
<dbReference type="Pfam" id="PF22784">
    <property type="entry name" value="PTP-SAK"/>
    <property type="match status" value="1"/>
</dbReference>
<dbReference type="SUPFAM" id="SSF48452">
    <property type="entry name" value="TPR-like"/>
    <property type="match status" value="1"/>
</dbReference>
<name>A0A9W8IUZ2_9AGAR</name>
<accession>A0A9W8IUZ2</accession>
<dbReference type="GO" id="GO:0016791">
    <property type="term" value="F:phosphatase activity"/>
    <property type="evidence" value="ECO:0007669"/>
    <property type="project" value="UniProtKB-ARBA"/>
</dbReference>
<feature type="non-terminal residue" evidence="3">
    <location>
        <position position="876"/>
    </location>
</feature>
<dbReference type="InterPro" id="IPR003595">
    <property type="entry name" value="Tyr_Pase_cat"/>
</dbReference>
<dbReference type="InterPro" id="IPR029021">
    <property type="entry name" value="Prot-tyrosine_phosphatase-like"/>
</dbReference>
<keyword evidence="4" id="KW-1185">Reference proteome</keyword>
<dbReference type="Pfam" id="PF22547">
    <property type="entry name" value="2H-SAK"/>
    <property type="match status" value="1"/>
</dbReference>
<dbReference type="InterPro" id="IPR011990">
    <property type="entry name" value="TPR-like_helical_dom_sf"/>
</dbReference>
<dbReference type="PANTHER" id="PTHR43883">
    <property type="entry name" value="SLR0207 PROTEIN"/>
    <property type="match status" value="1"/>
</dbReference>
<dbReference type="PROSITE" id="PS50056">
    <property type="entry name" value="TYR_PHOSPHATASE_2"/>
    <property type="match status" value="1"/>
</dbReference>
<dbReference type="InterPro" id="IPR021122">
    <property type="entry name" value="RNA_ligase_dom_REL/Rnl2"/>
</dbReference>
<dbReference type="CDD" id="cd14504">
    <property type="entry name" value="DUSP23"/>
    <property type="match status" value="1"/>
</dbReference>
<dbReference type="InterPro" id="IPR027417">
    <property type="entry name" value="P-loop_NTPase"/>
</dbReference>
<evidence type="ECO:0000256" key="1">
    <source>
        <dbReference type="ARBA" id="ARBA00022801"/>
    </source>
</evidence>
<dbReference type="EMBL" id="JANBPK010001398">
    <property type="protein sequence ID" value="KAJ2923175.1"/>
    <property type="molecule type" value="Genomic_DNA"/>
</dbReference>
<dbReference type="Gene3D" id="3.90.190.10">
    <property type="entry name" value="Protein tyrosine phosphatase superfamily"/>
    <property type="match status" value="1"/>
</dbReference>
<dbReference type="SUPFAM" id="SSF52540">
    <property type="entry name" value="P-loop containing nucleoside triphosphate hydrolases"/>
    <property type="match status" value="1"/>
</dbReference>
<dbReference type="InterPro" id="IPR052732">
    <property type="entry name" value="Cell-binding_unc_protein"/>
</dbReference>
<sequence>MADVSLCRYAGCLALTGQGIDALVRTTLQSASVSDPSFPVPGTNASLTYHITVLTKAELRSIPDTKLSQIIHNADPRSIHGVGVGGNKDTAVFYIVVIWAAGQQIRKQLGLPPKHFHITLTVKDDHDIGKGVDSLFPGQFPTQPSVDLLDHLAFTLQSFGRYHEAQEYSVRLILLAPQSCKGSLRLADAAFASGLSKLAMLAYGCAYERADDDKLQSYTLKKLVACSAHTEWGAIFQEDEIPQIPVEIAGLLVTPWSPALRQALIDEAPTPSLQLEPRDALYVPRSTSFGANFDKSALYKLPRFFRWLIPFRFAIMSTPRHEEDIRALGSSMLGIRRVLTLTEETPLESSWFQGKNIANTYLPIPNYYPPSIEQMDLAMRLFMNDDNLPLLVHCGGGKGRAGTVAACYIAACGFKSPSYDQTQPELPASEAISLLRSLRPGSIETAQQEAFVSKWCSNLWKRQSIFPELPSEPPPCPTVVEGSPLNQENDLFMFVGLPGSGKSWVSKSLLARNSDQWTHISQDESGSRSLCETAIGRVGKGKKALFDRCNVSAADRKVWLDLAATWCTSPVCIWFDYDRELCEARAQLRAGHPTLPPGSRVRNAVEQMAKQLERPMLKEGFKTIVIIRSFEAAQALVASLSPPIGIFKFPRTPHLLDLGAATEDDVRVDLGSLSAFQGHVVITEKIDGANMGLSLSNDRTQIVVQNRSHYVNATSHEQFKKLGLWIERHKDELIKLLDKDPYFPERYILFGEWMYATHSIPYTELPDYFIAYDFYDRSTKKWMDTKTLKRMLEPTSIRSVPIVGQRDHLPSDVELKDMVQQPSAFYDGRIEGVYVKIERESSVVYRAKVVRSDFIAGNEHWTRGGVRANGIAVERE</sequence>
<dbReference type="OrthoDB" id="432447at2759"/>
<feature type="domain" description="Tyrosine specific protein phosphatases" evidence="2">
    <location>
        <begin position="389"/>
        <end position="450"/>
    </location>
</feature>
<dbReference type="SUPFAM" id="SSF52799">
    <property type="entry name" value="(Phosphotyrosine protein) phosphatases II"/>
    <property type="match status" value="1"/>
</dbReference>
<organism evidence="3 4">
    <name type="scientific">Candolleomyces eurysporus</name>
    <dbReference type="NCBI Taxonomy" id="2828524"/>
    <lineage>
        <taxon>Eukaryota</taxon>
        <taxon>Fungi</taxon>
        <taxon>Dikarya</taxon>
        <taxon>Basidiomycota</taxon>
        <taxon>Agaricomycotina</taxon>
        <taxon>Agaricomycetes</taxon>
        <taxon>Agaricomycetidae</taxon>
        <taxon>Agaricales</taxon>
        <taxon>Agaricineae</taxon>
        <taxon>Psathyrellaceae</taxon>
        <taxon>Candolleomyces</taxon>
    </lineage>
</organism>
<evidence type="ECO:0000313" key="4">
    <source>
        <dbReference type="Proteomes" id="UP001140091"/>
    </source>
</evidence>
<dbReference type="InterPro" id="IPR054498">
    <property type="entry name" value="2H-SAK"/>
</dbReference>
<dbReference type="GO" id="GO:0140096">
    <property type="term" value="F:catalytic activity, acting on a protein"/>
    <property type="evidence" value="ECO:0007669"/>
    <property type="project" value="UniProtKB-ARBA"/>
</dbReference>